<keyword evidence="3" id="KW-1185">Reference proteome</keyword>
<reference evidence="2" key="1">
    <citation type="journal article" date="2020" name="Stud. Mycol.">
        <title>101 Dothideomycetes genomes: a test case for predicting lifestyles and emergence of pathogens.</title>
        <authorList>
            <person name="Haridas S."/>
            <person name="Albert R."/>
            <person name="Binder M."/>
            <person name="Bloem J."/>
            <person name="Labutti K."/>
            <person name="Salamov A."/>
            <person name="Andreopoulos B."/>
            <person name="Baker S."/>
            <person name="Barry K."/>
            <person name="Bills G."/>
            <person name="Bluhm B."/>
            <person name="Cannon C."/>
            <person name="Castanera R."/>
            <person name="Culley D."/>
            <person name="Daum C."/>
            <person name="Ezra D."/>
            <person name="Gonzalez J."/>
            <person name="Henrissat B."/>
            <person name="Kuo A."/>
            <person name="Liang C."/>
            <person name="Lipzen A."/>
            <person name="Lutzoni F."/>
            <person name="Magnuson J."/>
            <person name="Mondo S."/>
            <person name="Nolan M."/>
            <person name="Ohm R."/>
            <person name="Pangilinan J."/>
            <person name="Park H.-J."/>
            <person name="Ramirez L."/>
            <person name="Alfaro M."/>
            <person name="Sun H."/>
            <person name="Tritt A."/>
            <person name="Yoshinaga Y."/>
            <person name="Zwiers L.-H."/>
            <person name="Turgeon B."/>
            <person name="Goodwin S."/>
            <person name="Spatafora J."/>
            <person name="Crous P."/>
            <person name="Grigoriev I."/>
        </authorList>
    </citation>
    <scope>NUCLEOTIDE SEQUENCE</scope>
    <source>
        <strain evidence="2">CBS 690.94</strain>
    </source>
</reference>
<gene>
    <name evidence="2" type="ORF">P171DRAFT_428552</name>
</gene>
<organism evidence="2 3">
    <name type="scientific">Karstenula rhodostoma CBS 690.94</name>
    <dbReference type="NCBI Taxonomy" id="1392251"/>
    <lineage>
        <taxon>Eukaryota</taxon>
        <taxon>Fungi</taxon>
        <taxon>Dikarya</taxon>
        <taxon>Ascomycota</taxon>
        <taxon>Pezizomycotina</taxon>
        <taxon>Dothideomycetes</taxon>
        <taxon>Pleosporomycetidae</taxon>
        <taxon>Pleosporales</taxon>
        <taxon>Massarineae</taxon>
        <taxon>Didymosphaeriaceae</taxon>
        <taxon>Karstenula</taxon>
    </lineage>
</organism>
<comment type="caution">
    <text evidence="2">The sequence shown here is derived from an EMBL/GenBank/DDBJ whole genome shotgun (WGS) entry which is preliminary data.</text>
</comment>
<evidence type="ECO:0008006" key="4">
    <source>
        <dbReference type="Google" id="ProtNLM"/>
    </source>
</evidence>
<feature type="region of interest" description="Disordered" evidence="1">
    <location>
        <begin position="722"/>
        <end position="749"/>
    </location>
</feature>
<dbReference type="OrthoDB" id="43122at2759"/>
<proteinExistence type="predicted"/>
<sequence length="934" mass="102682">MADAAPSSEPPPQKFSRYRSVRRAQAQQAALHQNPAETPAIPAVPPIPMDAPNAAPVSRSMSRYHRRPTTSHASPANAPPLRSATFQVPALPVAPQDPTTTRNRALSSPYARPAPNASPPVPNTSRTRAEAAPMPAAHPRPRTARDEAKQLMQDEAARQQRTRETIEAEKRAKARAEQAEREREDQQRKQVEEAERLQLQEEAQAAEQLRRQKEDKDRGKRLQKAESTKRLQEREQAERRARNAPVSPPTSPPRHRGRFALFGRRRDNSASSQSPPNTTRPPYSSHENRDMETIRPGGGGAVLGIDAPISAVNAGDRRVSILCNKKTFLLPVTPETTAQDLLRSASIVMTERIDTHADILVENFTKSSVKRPLRMYEHVRDVMNSWDNDTQNDLEIVNAAYAGHDRATLLSSQVPDDKPEGMSCFIYYSSRPGKWNKKYVTLRTDGQLVMAKNETAKDQENICHMSDFDIYRPTVLKLKKIKPPKGFCYAVKSQQKSNIFSDESRYVHFFCTSDNGTSTKFNSMLHAWRSWHLKHVMGEGQKKPKAQESNAANAFVAKTQALGSIGQGVATSHRRNASENSFYQLGSFKPLFDLEELGKSQDQTVQQPAAPESSFARMNSRAMHARKMSTRQKGPPPTAYTRSGLVGEIPDMPVVEKTNSLTQATSRPDDEETFAAGGLLGRKYTQRQRAVQEREAQANGPFTAGPSLVGSIDALTVAQAAGGNDGGLGRRSSVRSTHRRTSSDIQRSASTRINPRPLVDLTPHYIEPPQFRKQGKGFIPEGSAGPLIENATSPEEAIQVPSSTDWRAGAVRPMTARAHGSYGTSGHERTRSLKGRGEGRGEGLAAYTVNNHTAGIDDDRQAFTGGLLARAGFSQGAQPVGHGVMDGSKARGPMLDMSEASQFASGSLLAGIQRKQTVKAPVMDRERRQSVDMG</sequence>
<dbReference type="InterPro" id="IPR029071">
    <property type="entry name" value="Ubiquitin-like_domsf"/>
</dbReference>
<feature type="compositionally biased region" description="Basic and acidic residues" evidence="1">
    <location>
        <begin position="826"/>
        <end position="840"/>
    </location>
</feature>
<evidence type="ECO:0000256" key="1">
    <source>
        <dbReference type="SAM" id="MobiDB-lite"/>
    </source>
</evidence>
<dbReference type="SUPFAM" id="SSF54236">
    <property type="entry name" value="Ubiquitin-like"/>
    <property type="match status" value="1"/>
</dbReference>
<feature type="region of interest" description="Disordered" evidence="1">
    <location>
        <begin position="1"/>
        <end position="299"/>
    </location>
</feature>
<dbReference type="Gene3D" id="2.30.29.30">
    <property type="entry name" value="Pleckstrin-homology domain (PH domain)/Phosphotyrosine-binding domain (PTB)"/>
    <property type="match status" value="1"/>
</dbReference>
<feature type="compositionally biased region" description="Basic and acidic residues" evidence="1">
    <location>
        <begin position="208"/>
        <end position="241"/>
    </location>
</feature>
<feature type="compositionally biased region" description="Polar residues" evidence="1">
    <location>
        <begin position="97"/>
        <end position="106"/>
    </location>
</feature>
<protein>
    <recommendedName>
        <fullName evidence="4">PH domain-containing protein</fullName>
    </recommendedName>
</protein>
<evidence type="ECO:0000313" key="2">
    <source>
        <dbReference type="EMBL" id="KAF2448487.1"/>
    </source>
</evidence>
<name>A0A9P4PQT4_9PLEO</name>
<evidence type="ECO:0000313" key="3">
    <source>
        <dbReference type="Proteomes" id="UP000799764"/>
    </source>
</evidence>
<dbReference type="AlphaFoldDB" id="A0A9P4PQT4"/>
<dbReference type="PANTHER" id="PTHR38700">
    <property type="entry name" value="YALI0E22418P"/>
    <property type="match status" value="1"/>
</dbReference>
<feature type="compositionally biased region" description="Polar residues" evidence="1">
    <location>
        <begin position="269"/>
        <end position="282"/>
    </location>
</feature>
<feature type="region of interest" description="Disordered" evidence="1">
    <location>
        <begin position="817"/>
        <end position="840"/>
    </location>
</feature>
<feature type="region of interest" description="Disordered" evidence="1">
    <location>
        <begin position="600"/>
        <end position="645"/>
    </location>
</feature>
<feature type="compositionally biased region" description="Basic and acidic residues" evidence="1">
    <location>
        <begin position="155"/>
        <end position="199"/>
    </location>
</feature>
<dbReference type="Proteomes" id="UP000799764">
    <property type="component" value="Unassembled WGS sequence"/>
</dbReference>
<accession>A0A9P4PQT4</accession>
<dbReference type="EMBL" id="MU001495">
    <property type="protein sequence ID" value="KAF2448487.1"/>
    <property type="molecule type" value="Genomic_DNA"/>
</dbReference>
<dbReference type="PANTHER" id="PTHR38700:SF1">
    <property type="entry name" value="PH DOMAIN-CONTAINING PROTEIN"/>
    <property type="match status" value="1"/>
</dbReference>
<dbReference type="InterPro" id="IPR011993">
    <property type="entry name" value="PH-like_dom_sf"/>
</dbReference>
<feature type="region of interest" description="Disordered" evidence="1">
    <location>
        <begin position="685"/>
        <end position="704"/>
    </location>
</feature>